<dbReference type="Proteomes" id="UP000053660">
    <property type="component" value="Unassembled WGS sequence"/>
</dbReference>
<feature type="compositionally biased region" description="Basic and acidic residues" evidence="5">
    <location>
        <begin position="227"/>
        <end position="248"/>
    </location>
</feature>
<dbReference type="InterPro" id="IPR035979">
    <property type="entry name" value="RBD_domain_sf"/>
</dbReference>
<protein>
    <recommendedName>
        <fullName evidence="6">UPF3 domain-containing protein</fullName>
    </recommendedName>
</protein>
<dbReference type="InterPro" id="IPR005120">
    <property type="entry name" value="UPF3_dom"/>
</dbReference>
<gene>
    <name evidence="7" type="ORF">OESDEN_03208</name>
</gene>
<reference evidence="7 8" key="1">
    <citation type="submission" date="2014-03" db="EMBL/GenBank/DDBJ databases">
        <title>Draft genome of the hookworm Oesophagostomum dentatum.</title>
        <authorList>
            <person name="Mitreva M."/>
        </authorList>
    </citation>
    <scope>NUCLEOTIDE SEQUENCE [LARGE SCALE GENOMIC DNA]</scope>
    <source>
        <strain evidence="7 8">OD-Hann</strain>
    </source>
</reference>
<keyword evidence="3" id="KW-0866">Nonsense-mediated mRNA decay</keyword>
<evidence type="ECO:0000259" key="6">
    <source>
        <dbReference type="Pfam" id="PF03467"/>
    </source>
</evidence>
<dbReference type="Pfam" id="PF03467">
    <property type="entry name" value="Smg4_UPF3"/>
    <property type="match status" value="1"/>
</dbReference>
<dbReference type="GO" id="GO:0000184">
    <property type="term" value="P:nuclear-transcribed mRNA catabolic process, nonsense-mediated decay"/>
    <property type="evidence" value="ECO:0007669"/>
    <property type="project" value="UniProtKB-KW"/>
</dbReference>
<dbReference type="GO" id="GO:0005730">
    <property type="term" value="C:nucleolus"/>
    <property type="evidence" value="ECO:0007669"/>
    <property type="project" value="TreeGrafter"/>
</dbReference>
<dbReference type="GO" id="GO:0003729">
    <property type="term" value="F:mRNA binding"/>
    <property type="evidence" value="ECO:0007669"/>
    <property type="project" value="TreeGrafter"/>
</dbReference>
<dbReference type="AlphaFoldDB" id="A0A0B1TN35"/>
<evidence type="ECO:0000256" key="3">
    <source>
        <dbReference type="ARBA" id="ARBA00023161"/>
    </source>
</evidence>
<evidence type="ECO:0000256" key="5">
    <source>
        <dbReference type="SAM" id="MobiDB-lite"/>
    </source>
</evidence>
<comment type="similarity">
    <text evidence="2">Belongs to the RENT3 family.</text>
</comment>
<dbReference type="InterPro" id="IPR039722">
    <property type="entry name" value="Upf3"/>
</dbReference>
<proteinExistence type="inferred from homology"/>
<evidence type="ECO:0000313" key="7">
    <source>
        <dbReference type="EMBL" id="KHJ96820.1"/>
    </source>
</evidence>
<dbReference type="Gene3D" id="3.30.70.330">
    <property type="match status" value="1"/>
</dbReference>
<feature type="compositionally biased region" description="Low complexity" evidence="5">
    <location>
        <begin position="214"/>
        <end position="226"/>
    </location>
</feature>
<evidence type="ECO:0000256" key="4">
    <source>
        <dbReference type="ARBA" id="ARBA00023242"/>
    </source>
</evidence>
<feature type="domain" description="UPF3" evidence="6">
    <location>
        <begin position="14"/>
        <end position="175"/>
    </location>
</feature>
<dbReference type="PANTHER" id="PTHR13112:SF0">
    <property type="entry name" value="FI21285P1"/>
    <property type="match status" value="1"/>
</dbReference>
<organism evidence="7 8">
    <name type="scientific">Oesophagostomum dentatum</name>
    <name type="common">Nodular worm</name>
    <dbReference type="NCBI Taxonomy" id="61180"/>
    <lineage>
        <taxon>Eukaryota</taxon>
        <taxon>Metazoa</taxon>
        <taxon>Ecdysozoa</taxon>
        <taxon>Nematoda</taxon>
        <taxon>Chromadorea</taxon>
        <taxon>Rhabditida</taxon>
        <taxon>Rhabditina</taxon>
        <taxon>Rhabditomorpha</taxon>
        <taxon>Strongyloidea</taxon>
        <taxon>Strongylidae</taxon>
        <taxon>Oesophagostomum</taxon>
    </lineage>
</organism>
<feature type="compositionally biased region" description="Basic and acidic residues" evidence="5">
    <location>
        <begin position="341"/>
        <end position="355"/>
    </location>
</feature>
<keyword evidence="8" id="KW-1185">Reference proteome</keyword>
<name>A0A0B1TN35_OESDE</name>
<dbReference type="EMBL" id="KN549580">
    <property type="protein sequence ID" value="KHJ96820.1"/>
    <property type="molecule type" value="Genomic_DNA"/>
</dbReference>
<feature type="compositionally biased region" description="Basic and acidic residues" evidence="5">
    <location>
        <begin position="296"/>
        <end position="325"/>
    </location>
</feature>
<evidence type="ECO:0000256" key="1">
    <source>
        <dbReference type="ARBA" id="ARBA00004123"/>
    </source>
</evidence>
<keyword evidence="4" id="KW-0539">Nucleus</keyword>
<feature type="compositionally biased region" description="Basic and acidic residues" evidence="5">
    <location>
        <begin position="389"/>
        <end position="412"/>
    </location>
</feature>
<dbReference type="OrthoDB" id="18087at2759"/>
<dbReference type="InterPro" id="IPR012677">
    <property type="entry name" value="Nucleotide-bd_a/b_plait_sf"/>
</dbReference>
<dbReference type="GO" id="GO:0005737">
    <property type="term" value="C:cytoplasm"/>
    <property type="evidence" value="ECO:0007669"/>
    <property type="project" value="TreeGrafter"/>
</dbReference>
<dbReference type="GO" id="GO:0045727">
    <property type="term" value="P:positive regulation of translation"/>
    <property type="evidence" value="ECO:0007669"/>
    <property type="project" value="TreeGrafter"/>
</dbReference>
<comment type="subcellular location">
    <subcellularLocation>
        <location evidence="1">Nucleus</location>
    </subcellularLocation>
</comment>
<evidence type="ECO:0000313" key="8">
    <source>
        <dbReference type="Proteomes" id="UP000053660"/>
    </source>
</evidence>
<evidence type="ECO:0000256" key="2">
    <source>
        <dbReference type="ARBA" id="ARBA00005991"/>
    </source>
</evidence>
<dbReference type="CDD" id="cd12455">
    <property type="entry name" value="RRM_like_Smg4_UPF3"/>
    <property type="match status" value="1"/>
</dbReference>
<accession>A0A0B1TN35</accession>
<sequence>MCAAEKEKSTAPKGTKVVLRRLPRDMTEAELMAKLGQIPPSIYTYFVPADKEMEPFAYSRCYFTFVKNSEVLEFSRKWNGYRFVDSNGNHSIAMVELTANDRIPRKPRSEVAKDPKCGTIENEIEYKQFMHDLEVEYEMARLSLDEQLLHAQQLRIDAKASAVQPTPLTQYIIKEMEAKAIRKAERRRAGRAAFDRYEASNAERKGGVLEIKNSSRGWGPRSSRGGAADEKEKAKTESGSKDSLKETDAKEEDSADHLARLFANAKKMPSSNEPREKKPPAKFDKQTLKPRRDRGKPKPESSADRKEEGGEKAADVHKGHDDGEAKGTMGLDAPLKKIPPPKRDPAERQRRREGQASRPIKKPSERLLAALGAATASSRSAAGSAAADFKSKKYSERSRRKEDEKAEQEAKEAPASSAT</sequence>
<dbReference type="PANTHER" id="PTHR13112">
    <property type="entry name" value="UPF3 REGULATOR OF NONSENSE TRANSCRIPTS-LIKE PROTEIN"/>
    <property type="match status" value="1"/>
</dbReference>
<dbReference type="SUPFAM" id="SSF54928">
    <property type="entry name" value="RNA-binding domain, RBD"/>
    <property type="match status" value="1"/>
</dbReference>
<feature type="compositionally biased region" description="Low complexity" evidence="5">
    <location>
        <begin position="366"/>
        <end position="387"/>
    </location>
</feature>
<feature type="region of interest" description="Disordered" evidence="5">
    <location>
        <begin position="208"/>
        <end position="419"/>
    </location>
</feature>
<feature type="compositionally biased region" description="Basic and acidic residues" evidence="5">
    <location>
        <begin position="273"/>
        <end position="287"/>
    </location>
</feature>